<dbReference type="Pfam" id="PF09933">
    <property type="entry name" value="DUF2165"/>
    <property type="match status" value="1"/>
</dbReference>
<feature type="chain" id="PRO_5047169584" evidence="2">
    <location>
        <begin position="19"/>
        <end position="164"/>
    </location>
</feature>
<dbReference type="RefSeq" id="WP_183264189.1">
    <property type="nucleotide sequence ID" value="NZ_BAAAVZ010000032.1"/>
</dbReference>
<dbReference type="InterPro" id="IPR018681">
    <property type="entry name" value="DUF2165_transmembrane"/>
</dbReference>
<protein>
    <submittedName>
        <fullName evidence="3">Small integral membrane protein</fullName>
    </submittedName>
</protein>
<keyword evidence="4" id="KW-1185">Reference proteome</keyword>
<organism evidence="3 4">
    <name type="scientific">Aminobacter niigataensis</name>
    <dbReference type="NCBI Taxonomy" id="83265"/>
    <lineage>
        <taxon>Bacteria</taxon>
        <taxon>Pseudomonadati</taxon>
        <taxon>Pseudomonadota</taxon>
        <taxon>Alphaproteobacteria</taxon>
        <taxon>Hyphomicrobiales</taxon>
        <taxon>Phyllobacteriaceae</taxon>
        <taxon>Aminobacter</taxon>
    </lineage>
</organism>
<evidence type="ECO:0000313" key="3">
    <source>
        <dbReference type="EMBL" id="MBB4652701.1"/>
    </source>
</evidence>
<keyword evidence="2" id="KW-0732">Signal</keyword>
<keyword evidence="1" id="KW-0472">Membrane</keyword>
<keyword evidence="1" id="KW-1133">Transmembrane helix</keyword>
<accession>A0ABR6L7V3</accession>
<proteinExistence type="predicted"/>
<dbReference type="Proteomes" id="UP000539538">
    <property type="component" value="Unassembled WGS sequence"/>
</dbReference>
<feature type="transmembrane region" description="Helical" evidence="1">
    <location>
        <begin position="108"/>
        <end position="129"/>
    </location>
</feature>
<reference evidence="3 4" key="1">
    <citation type="submission" date="2020-08" db="EMBL/GenBank/DDBJ databases">
        <title>Genomic Encyclopedia of Type Strains, Phase IV (KMG-IV): sequencing the most valuable type-strain genomes for metagenomic binning, comparative biology and taxonomic classification.</title>
        <authorList>
            <person name="Goeker M."/>
        </authorList>
    </citation>
    <scope>NUCLEOTIDE SEQUENCE [LARGE SCALE GENOMIC DNA]</scope>
    <source>
        <strain evidence="3 4">DSM 7050</strain>
    </source>
</reference>
<evidence type="ECO:0000256" key="2">
    <source>
        <dbReference type="SAM" id="SignalP"/>
    </source>
</evidence>
<sequence>MFARISKTTMCFSLAAFAFLVVFNNVTDYGSNYNFVRHVLSMDTTFPGNALMYRAITLETLWHLGYWLIIAGEALTCVLFTLGALALLRARNGTATSFNKSKNWVHAAACVGFLVWFFGFMVVGGEWFSMWQSSDWNGQEGAFQFYMTILAVVIYIVLPDGELE</sequence>
<dbReference type="EMBL" id="JACHOT010000008">
    <property type="protein sequence ID" value="MBB4652701.1"/>
    <property type="molecule type" value="Genomic_DNA"/>
</dbReference>
<keyword evidence="1" id="KW-0812">Transmembrane</keyword>
<gene>
    <name evidence="3" type="ORF">GGQ99_004482</name>
</gene>
<feature type="transmembrane region" description="Helical" evidence="1">
    <location>
        <begin position="141"/>
        <end position="158"/>
    </location>
</feature>
<feature type="signal peptide" evidence="2">
    <location>
        <begin position="1"/>
        <end position="18"/>
    </location>
</feature>
<evidence type="ECO:0000256" key="1">
    <source>
        <dbReference type="SAM" id="Phobius"/>
    </source>
</evidence>
<comment type="caution">
    <text evidence="3">The sequence shown here is derived from an EMBL/GenBank/DDBJ whole genome shotgun (WGS) entry which is preliminary data.</text>
</comment>
<name>A0ABR6L7V3_9HYPH</name>
<feature type="transmembrane region" description="Helical" evidence="1">
    <location>
        <begin position="65"/>
        <end position="88"/>
    </location>
</feature>
<evidence type="ECO:0000313" key="4">
    <source>
        <dbReference type="Proteomes" id="UP000539538"/>
    </source>
</evidence>